<dbReference type="EMBL" id="JADBJN010000003">
    <property type="protein sequence ID" value="KAG5673067.1"/>
    <property type="molecule type" value="Genomic_DNA"/>
</dbReference>
<evidence type="ECO:0008006" key="13">
    <source>
        <dbReference type="Google" id="ProtNLM"/>
    </source>
</evidence>
<keyword evidence="6" id="KW-0805">Transcription regulation</keyword>
<dbReference type="PANTHER" id="PTHR22597">
    <property type="entry name" value="POLYCOMB GROUP PROTEIN"/>
    <property type="match status" value="1"/>
</dbReference>
<evidence type="ECO:0000256" key="1">
    <source>
        <dbReference type="ARBA" id="ARBA00007416"/>
    </source>
</evidence>
<dbReference type="GO" id="GO:0035098">
    <property type="term" value="C:ESC/E(Z) complex"/>
    <property type="evidence" value="ECO:0007669"/>
    <property type="project" value="TreeGrafter"/>
</dbReference>
<keyword evidence="3" id="KW-0863">Zinc-finger</keyword>
<evidence type="ECO:0000256" key="5">
    <source>
        <dbReference type="ARBA" id="ARBA00022853"/>
    </source>
</evidence>
<dbReference type="Pfam" id="PF23320">
    <property type="entry name" value="Zn_SUZ12"/>
    <property type="match status" value="1"/>
</dbReference>
<protein>
    <recommendedName>
        <fullName evidence="13">Polycomb protein VEFS-Box domain-containing protein</fullName>
    </recommendedName>
</protein>
<dbReference type="InterPro" id="IPR057540">
    <property type="entry name" value="Znf_SUZ12"/>
</dbReference>
<sequence length="700" mass="81283">MPRSRTSDSFKSRKDITPVSDTDLFFQAFEKPTQIYRYLKTRFISSPLFLHRNLSYLKGRTTRNNKNRSTFKVDNILSRIQNKDQKPNENDNLIIGFISFNDSHLQTNYVKVDTKLEKVSYKRRKESAMAQNQIRIGESRVIVNTDNNGTDKLPAVCVSATEFDRLGDNVQTTYQLTFDIESQPYTGGTANEEPSNKYSCYSKTYHAELPVFDKHGRNLLVNGLYHVTALERHAFRPSHMLCWENFPSEADQHIADWAEEVNKYYFAEDDSNPFVTFDKTPKIQLYMEWTRSKITGNNYIPRPKFITDQHNNNNKENSTTTHNGQANSTLNGSLSNGHDKSDLEIVPRKPFIFQFIVNNSTKQRTEERNDFICPWCALNCIRIYSLMKHLKLCHARLLFQYIEDGNKARIDVYINEMYDGSYSGAPHDVLLGSQRQSGPTRRNVVTNIMVFRPRRPSFKMCEFQEVDDGELEQQRQYISGHNRIYYHSETCIPIMPKELDYDSEGEPDPKWLQRTTKQMIDEFTDVNEGEKELMKLWNLHVMKHGFVGDCQIALACDLFLKEKGLELLEKNLYRNYIVHLDSMFNYGLISPQVIYNNIRALNNILKENPEQLEKMKNARKFQLSKPKTQTKEVEKKKPETQEQSNRSSKDEKPSKSGKAENKEKANTAKATTKHNEMNNGVSSNAKLKNNLSLKRKLSTA</sequence>
<evidence type="ECO:0000256" key="6">
    <source>
        <dbReference type="ARBA" id="ARBA00023015"/>
    </source>
</evidence>
<evidence type="ECO:0000259" key="10">
    <source>
        <dbReference type="Pfam" id="PF23320"/>
    </source>
</evidence>
<feature type="domain" description="Polycomb protein VEFS-Box" evidence="9">
    <location>
        <begin position="473"/>
        <end position="593"/>
    </location>
</feature>
<keyword evidence="2" id="KW-0479">Metal-binding</keyword>
<dbReference type="InterPro" id="IPR019135">
    <property type="entry name" value="Polycomb_protein_VEFS-Box"/>
</dbReference>
<keyword evidence="7" id="KW-0804">Transcription</keyword>
<dbReference type="GO" id="GO:0016586">
    <property type="term" value="C:RSC-type complex"/>
    <property type="evidence" value="ECO:0007669"/>
    <property type="project" value="TreeGrafter"/>
</dbReference>
<dbReference type="OrthoDB" id="166746at2759"/>
<dbReference type="AlphaFoldDB" id="A0A9J6BU83"/>
<gene>
    <name evidence="11" type="ORF">PVAND_003142</name>
</gene>
<feature type="region of interest" description="Disordered" evidence="8">
    <location>
        <begin position="618"/>
        <end position="700"/>
    </location>
</feature>
<feature type="region of interest" description="Disordered" evidence="8">
    <location>
        <begin position="303"/>
        <end position="338"/>
    </location>
</feature>
<comment type="similarity">
    <text evidence="1">Belongs to the VEFS (VRN2-EMF2-FIS2-SU(Z)12) family.</text>
</comment>
<dbReference type="GO" id="GO:0031490">
    <property type="term" value="F:chromatin DNA binding"/>
    <property type="evidence" value="ECO:0007669"/>
    <property type="project" value="TreeGrafter"/>
</dbReference>
<keyword evidence="5" id="KW-0156">Chromatin regulator</keyword>
<dbReference type="Proteomes" id="UP001107558">
    <property type="component" value="Chromosome 3"/>
</dbReference>
<dbReference type="Pfam" id="PF09733">
    <property type="entry name" value="VEFS-Box"/>
    <property type="match status" value="1"/>
</dbReference>
<feature type="compositionally biased region" description="Low complexity" evidence="8">
    <location>
        <begin position="682"/>
        <end position="692"/>
    </location>
</feature>
<comment type="caution">
    <text evidence="11">The sequence shown here is derived from an EMBL/GenBank/DDBJ whole genome shotgun (WGS) entry which is preliminary data.</text>
</comment>
<keyword evidence="4" id="KW-0862">Zinc</keyword>
<dbReference type="GO" id="GO:0006325">
    <property type="term" value="P:chromatin organization"/>
    <property type="evidence" value="ECO:0007669"/>
    <property type="project" value="UniProtKB-KW"/>
</dbReference>
<reference evidence="11" key="1">
    <citation type="submission" date="2021-03" db="EMBL/GenBank/DDBJ databases">
        <title>Chromosome level genome of the anhydrobiotic midge Polypedilum vanderplanki.</title>
        <authorList>
            <person name="Yoshida Y."/>
            <person name="Kikawada T."/>
            <person name="Gusev O."/>
        </authorList>
    </citation>
    <scope>NUCLEOTIDE SEQUENCE</scope>
    <source>
        <strain evidence="11">NIAS01</strain>
        <tissue evidence="11">Whole body or cell culture</tissue>
    </source>
</reference>
<feature type="compositionally biased region" description="Basic and acidic residues" evidence="8">
    <location>
        <begin position="629"/>
        <end position="640"/>
    </location>
</feature>
<accession>A0A9J6BU83</accession>
<dbReference type="PANTHER" id="PTHR22597:SF0">
    <property type="entry name" value="POLYCOMB PROTEIN SUZ12"/>
    <property type="match status" value="1"/>
</dbReference>
<dbReference type="CDD" id="cd21750">
    <property type="entry name" value="ZnB-Zn_SUZ12"/>
    <property type="match status" value="1"/>
</dbReference>
<feature type="compositionally biased region" description="Polar residues" evidence="8">
    <location>
        <begin position="308"/>
        <end position="336"/>
    </location>
</feature>
<evidence type="ECO:0000313" key="11">
    <source>
        <dbReference type="EMBL" id="KAG5673067.1"/>
    </source>
</evidence>
<name>A0A9J6BU83_POLVA</name>
<feature type="domain" description="Polycomb protein SUZ12-like zinc finger" evidence="10">
    <location>
        <begin position="351"/>
        <end position="416"/>
    </location>
</feature>
<evidence type="ECO:0000256" key="7">
    <source>
        <dbReference type="ARBA" id="ARBA00023163"/>
    </source>
</evidence>
<evidence type="ECO:0000313" key="12">
    <source>
        <dbReference type="Proteomes" id="UP001107558"/>
    </source>
</evidence>
<dbReference type="GO" id="GO:0008270">
    <property type="term" value="F:zinc ion binding"/>
    <property type="evidence" value="ECO:0007669"/>
    <property type="project" value="UniProtKB-KW"/>
</dbReference>
<evidence type="ECO:0000256" key="3">
    <source>
        <dbReference type="ARBA" id="ARBA00022771"/>
    </source>
</evidence>
<feature type="compositionally biased region" description="Basic and acidic residues" evidence="8">
    <location>
        <begin position="647"/>
        <end position="666"/>
    </location>
</feature>
<keyword evidence="12" id="KW-1185">Reference proteome</keyword>
<evidence type="ECO:0000256" key="4">
    <source>
        <dbReference type="ARBA" id="ARBA00022833"/>
    </source>
</evidence>
<organism evidence="11 12">
    <name type="scientific">Polypedilum vanderplanki</name>
    <name type="common">Sleeping chironomid midge</name>
    <dbReference type="NCBI Taxonomy" id="319348"/>
    <lineage>
        <taxon>Eukaryota</taxon>
        <taxon>Metazoa</taxon>
        <taxon>Ecdysozoa</taxon>
        <taxon>Arthropoda</taxon>
        <taxon>Hexapoda</taxon>
        <taxon>Insecta</taxon>
        <taxon>Pterygota</taxon>
        <taxon>Neoptera</taxon>
        <taxon>Endopterygota</taxon>
        <taxon>Diptera</taxon>
        <taxon>Nematocera</taxon>
        <taxon>Chironomoidea</taxon>
        <taxon>Chironomidae</taxon>
        <taxon>Chironominae</taxon>
        <taxon>Polypedilum</taxon>
        <taxon>Polypedilum</taxon>
    </lineage>
</organism>
<dbReference type="CDD" id="cd21551">
    <property type="entry name" value="VEFS-box_SUZ12"/>
    <property type="match status" value="1"/>
</dbReference>
<proteinExistence type="inferred from homology"/>
<evidence type="ECO:0000256" key="8">
    <source>
        <dbReference type="SAM" id="MobiDB-lite"/>
    </source>
</evidence>
<evidence type="ECO:0000256" key="2">
    <source>
        <dbReference type="ARBA" id="ARBA00022723"/>
    </source>
</evidence>
<evidence type="ECO:0000259" key="9">
    <source>
        <dbReference type="Pfam" id="PF09733"/>
    </source>
</evidence>